<evidence type="ECO:0000256" key="7">
    <source>
        <dbReference type="ARBA" id="ARBA00033473"/>
    </source>
</evidence>
<sequence length="274" mass="29390">MLMTFGLVSVQSIPSTRVSRVTAVSLLDAIPKILTTTATPAAEQLYDALYTWNKIGSITVTSTSLNFFKQFLSTATAQTYSSSSAGYATIVAGVQQMADDFILINKQYTPSSGALSEQYTRSAGTPTSAADLTWSYAAALSAFNRRAGEVPTTWNSTGLTCSGTSTTTSSTSTGTSTSGTIAVTFNVYATTVWGENIYLTGSLSQLQSWSPTNAMILSASGYPTWSITVNLPASTYFEYKYIRKYNGATTWESDPNMSFTTPSSGSYILNDTWR</sequence>
<dbReference type="CDD" id="cd05808">
    <property type="entry name" value="CBM20_alpha_amylase"/>
    <property type="match status" value="1"/>
</dbReference>
<keyword evidence="4" id="KW-0119">Carbohydrate metabolism</keyword>
<dbReference type="InterPro" id="IPR002044">
    <property type="entry name" value="CBM20"/>
</dbReference>
<dbReference type="HOGENOM" id="CLU_012173_1_1_1"/>
<dbReference type="InterPro" id="IPR000165">
    <property type="entry name" value="Glucoamylase"/>
</dbReference>
<dbReference type="Gene3D" id="1.50.10.10">
    <property type="match status" value="1"/>
</dbReference>
<dbReference type="Pfam" id="PF00686">
    <property type="entry name" value="CBM_20"/>
    <property type="match status" value="1"/>
</dbReference>
<proteinExistence type="inferred from homology"/>
<dbReference type="InterPro" id="IPR012341">
    <property type="entry name" value="6hp_glycosidase-like_sf"/>
</dbReference>
<accession>A0A0C3Q957</accession>
<dbReference type="PROSITE" id="PS51166">
    <property type="entry name" value="CBM20"/>
    <property type="match status" value="1"/>
</dbReference>
<dbReference type="Gene3D" id="2.60.40.10">
    <property type="entry name" value="Immunoglobulins"/>
    <property type="match status" value="1"/>
</dbReference>
<keyword evidence="5" id="KW-0624">Polysaccharide degradation</keyword>
<dbReference type="SMART" id="SM01065">
    <property type="entry name" value="CBM_2"/>
    <property type="match status" value="1"/>
</dbReference>
<dbReference type="OrthoDB" id="6123450at2759"/>
<dbReference type="InterPro" id="IPR013783">
    <property type="entry name" value="Ig-like_fold"/>
</dbReference>
<dbReference type="FunFam" id="2.60.40.10:FF:000552">
    <property type="entry name" value="Related to glucoamylase"/>
    <property type="match status" value="1"/>
</dbReference>
<dbReference type="PRINTS" id="PR00736">
    <property type="entry name" value="GLHYDRLASE15"/>
</dbReference>
<evidence type="ECO:0000256" key="1">
    <source>
        <dbReference type="ARBA" id="ARBA00001863"/>
    </source>
</evidence>
<dbReference type="PANTHER" id="PTHR15048">
    <property type="entry name" value="STARCH-BINDING DOMAIN-CONTAINING PROTEIN 1"/>
    <property type="match status" value="1"/>
</dbReference>
<feature type="domain" description="CBM20" evidence="8">
    <location>
        <begin position="175"/>
        <end position="274"/>
    </location>
</feature>
<comment type="similarity">
    <text evidence="2">Belongs to the glycosyl hydrolase 15 family.</text>
</comment>
<evidence type="ECO:0000256" key="4">
    <source>
        <dbReference type="ARBA" id="ARBA00023277"/>
    </source>
</evidence>
<name>A0A0C3Q957_9AGAM</name>
<dbReference type="GO" id="GO:2001070">
    <property type="term" value="F:starch binding"/>
    <property type="evidence" value="ECO:0007669"/>
    <property type="project" value="InterPro"/>
</dbReference>
<dbReference type="GO" id="GO:0000272">
    <property type="term" value="P:polysaccharide catabolic process"/>
    <property type="evidence" value="ECO:0007669"/>
    <property type="project" value="UniProtKB-KW"/>
</dbReference>
<dbReference type="InterPro" id="IPR013784">
    <property type="entry name" value="Carb-bd-like_fold"/>
</dbReference>
<dbReference type="GO" id="GO:0004339">
    <property type="term" value="F:glucan 1,4-alpha-glucosidase activity"/>
    <property type="evidence" value="ECO:0007669"/>
    <property type="project" value="UniProtKB-EC"/>
</dbReference>
<dbReference type="InterPro" id="IPR008928">
    <property type="entry name" value="6-hairpin_glycosidase_sf"/>
</dbReference>
<evidence type="ECO:0000256" key="6">
    <source>
        <dbReference type="ARBA" id="ARBA00033442"/>
    </source>
</evidence>
<evidence type="ECO:0000313" key="10">
    <source>
        <dbReference type="Proteomes" id="UP000054248"/>
    </source>
</evidence>
<reference evidence="10" key="2">
    <citation type="submission" date="2015-01" db="EMBL/GenBank/DDBJ databases">
        <title>Evolutionary Origins and Diversification of the Mycorrhizal Mutualists.</title>
        <authorList>
            <consortium name="DOE Joint Genome Institute"/>
            <consortium name="Mycorrhizal Genomics Consortium"/>
            <person name="Kohler A."/>
            <person name="Kuo A."/>
            <person name="Nagy L.G."/>
            <person name="Floudas D."/>
            <person name="Copeland A."/>
            <person name="Barry K.W."/>
            <person name="Cichocki N."/>
            <person name="Veneault-Fourrey C."/>
            <person name="LaButti K."/>
            <person name="Lindquist E.A."/>
            <person name="Lipzen A."/>
            <person name="Lundell T."/>
            <person name="Morin E."/>
            <person name="Murat C."/>
            <person name="Riley R."/>
            <person name="Ohm R."/>
            <person name="Sun H."/>
            <person name="Tunlid A."/>
            <person name="Henrissat B."/>
            <person name="Grigoriev I.V."/>
            <person name="Hibbett D.S."/>
            <person name="Martin F."/>
        </authorList>
    </citation>
    <scope>NUCLEOTIDE SEQUENCE [LARGE SCALE GENOMIC DNA]</scope>
    <source>
        <strain evidence="10">MUT 4182</strain>
    </source>
</reference>
<evidence type="ECO:0000256" key="5">
    <source>
        <dbReference type="ARBA" id="ARBA00023326"/>
    </source>
</evidence>
<dbReference type="Pfam" id="PF00723">
    <property type="entry name" value="Glyco_hydro_15"/>
    <property type="match status" value="1"/>
</dbReference>
<gene>
    <name evidence="9" type="ORF">M407DRAFT_29315</name>
</gene>
<reference evidence="9 10" key="1">
    <citation type="submission" date="2014-04" db="EMBL/GenBank/DDBJ databases">
        <authorList>
            <consortium name="DOE Joint Genome Institute"/>
            <person name="Kuo A."/>
            <person name="Girlanda M."/>
            <person name="Perotto S."/>
            <person name="Kohler A."/>
            <person name="Nagy L.G."/>
            <person name="Floudas D."/>
            <person name="Copeland A."/>
            <person name="Barry K.W."/>
            <person name="Cichocki N."/>
            <person name="Veneault-Fourrey C."/>
            <person name="LaButti K."/>
            <person name="Lindquist E.A."/>
            <person name="Lipzen A."/>
            <person name="Lundell T."/>
            <person name="Morin E."/>
            <person name="Murat C."/>
            <person name="Sun H."/>
            <person name="Tunlid A."/>
            <person name="Henrissat B."/>
            <person name="Grigoriev I.V."/>
            <person name="Hibbett D.S."/>
            <person name="Martin F."/>
            <person name="Nordberg H.P."/>
            <person name="Cantor M.N."/>
            <person name="Hua S.X."/>
        </authorList>
    </citation>
    <scope>NUCLEOTIDE SEQUENCE [LARGE SCALE GENOMIC DNA]</scope>
    <source>
        <strain evidence="9 10">MUT 4182</strain>
    </source>
</reference>
<evidence type="ECO:0000256" key="2">
    <source>
        <dbReference type="ARBA" id="ARBA00006188"/>
    </source>
</evidence>
<dbReference type="STRING" id="1051891.A0A0C3Q957"/>
<dbReference type="EC" id="3.2.1.3" evidence="3"/>
<dbReference type="PANTHER" id="PTHR15048:SF0">
    <property type="entry name" value="STARCH-BINDING DOMAIN-CONTAINING PROTEIN 1"/>
    <property type="match status" value="1"/>
</dbReference>
<dbReference type="AlphaFoldDB" id="A0A0C3Q957"/>
<dbReference type="SUPFAM" id="SSF48208">
    <property type="entry name" value="Six-hairpin glycosidases"/>
    <property type="match status" value="1"/>
</dbReference>
<dbReference type="GO" id="GO:0016020">
    <property type="term" value="C:membrane"/>
    <property type="evidence" value="ECO:0007669"/>
    <property type="project" value="TreeGrafter"/>
</dbReference>
<organism evidence="9 10">
    <name type="scientific">Tulasnella calospora MUT 4182</name>
    <dbReference type="NCBI Taxonomy" id="1051891"/>
    <lineage>
        <taxon>Eukaryota</taxon>
        <taxon>Fungi</taxon>
        <taxon>Dikarya</taxon>
        <taxon>Basidiomycota</taxon>
        <taxon>Agaricomycotina</taxon>
        <taxon>Agaricomycetes</taxon>
        <taxon>Cantharellales</taxon>
        <taxon>Tulasnellaceae</taxon>
        <taxon>Tulasnella</taxon>
    </lineage>
</organism>
<protein>
    <recommendedName>
        <fullName evidence="3">glucan 1,4-alpha-glucosidase</fullName>
        <ecNumber evidence="3">3.2.1.3</ecNumber>
    </recommendedName>
    <alternativeName>
        <fullName evidence="7">1,4-alpha-D-glucan glucohydrolase</fullName>
    </alternativeName>
    <alternativeName>
        <fullName evidence="6">Glucan 1,4-alpha-glucosidase</fullName>
    </alternativeName>
</protein>
<evidence type="ECO:0000256" key="3">
    <source>
        <dbReference type="ARBA" id="ARBA00012593"/>
    </source>
</evidence>
<keyword evidence="10" id="KW-1185">Reference proteome</keyword>
<dbReference type="InterPro" id="IPR011613">
    <property type="entry name" value="GH15-like"/>
</dbReference>
<comment type="catalytic activity">
    <reaction evidence="1">
        <text>Hydrolysis of terminal (1-&gt;4)-linked alpha-D-glucose residues successively from non-reducing ends of the chains with release of beta-D-glucose.</text>
        <dbReference type="EC" id="3.2.1.3"/>
    </reaction>
</comment>
<evidence type="ECO:0000313" key="9">
    <source>
        <dbReference type="EMBL" id="KIO21051.1"/>
    </source>
</evidence>
<evidence type="ECO:0000259" key="8">
    <source>
        <dbReference type="PROSITE" id="PS51166"/>
    </source>
</evidence>
<dbReference type="Proteomes" id="UP000054248">
    <property type="component" value="Unassembled WGS sequence"/>
</dbReference>
<dbReference type="EMBL" id="KN823151">
    <property type="protein sequence ID" value="KIO21051.1"/>
    <property type="molecule type" value="Genomic_DNA"/>
</dbReference>
<dbReference type="SUPFAM" id="SSF49452">
    <property type="entry name" value="Starch-binding domain-like"/>
    <property type="match status" value="1"/>
</dbReference>